<evidence type="ECO:0000313" key="3">
    <source>
        <dbReference type="EMBL" id="CBY23171.1"/>
    </source>
</evidence>
<evidence type="ECO:0000313" key="4">
    <source>
        <dbReference type="Proteomes" id="UP000001307"/>
    </source>
</evidence>
<protein>
    <recommendedName>
        <fullName evidence="2">MHD domain-containing protein</fullName>
    </recommendedName>
</protein>
<dbReference type="Gene3D" id="3.30.720.220">
    <property type="match status" value="1"/>
</dbReference>
<proteinExistence type="predicted"/>
<dbReference type="EMBL" id="FN653020">
    <property type="protein sequence ID" value="CBY23171.1"/>
    <property type="molecule type" value="Genomic_DNA"/>
</dbReference>
<dbReference type="InterPro" id="IPR008657">
    <property type="entry name" value="JTB"/>
</dbReference>
<dbReference type="InterPro" id="IPR028565">
    <property type="entry name" value="MHD"/>
</dbReference>
<evidence type="ECO:0000256" key="1">
    <source>
        <dbReference type="SAM" id="SignalP"/>
    </source>
</evidence>
<evidence type="ECO:0000259" key="2">
    <source>
        <dbReference type="PROSITE" id="PS51072"/>
    </source>
</evidence>
<accession>E4X073</accession>
<dbReference type="Proteomes" id="UP000001307">
    <property type="component" value="Unassembled WGS sequence"/>
</dbReference>
<organism evidence="3">
    <name type="scientific">Oikopleura dioica</name>
    <name type="common">Tunicate</name>
    <dbReference type="NCBI Taxonomy" id="34765"/>
    <lineage>
        <taxon>Eukaryota</taxon>
        <taxon>Metazoa</taxon>
        <taxon>Chordata</taxon>
        <taxon>Tunicata</taxon>
        <taxon>Appendicularia</taxon>
        <taxon>Copelata</taxon>
        <taxon>Oikopleuridae</taxon>
        <taxon>Oikopleura</taxon>
    </lineage>
</organism>
<sequence length="511" mass="57810">MKLADWSLLVILAQAQAKLACWETERFTIESACRTCDRKGDEQRLCAETGFIEKVRCNSDQVRWRACTELPADQKKKFYKFEFFCAFFGTGCAYFTNNFPPCNSACQPQYQNVFCFCIYSSSNSDSSLLLHFELDASAAFDVDAAQNKRYESSNYQCAKLERESLYYAIVHNKCSLVNLESHVSFFKYSFEQSVGERLTAESLVRKIHVGYEILVKYFLFGTRQECSLAKIAASSFFRPNTAVVTNKRGWFGSQTTSISSLTPHVILTLHEEMTFLRTASVKNVRVTGALNLNSTALPSLSTLSLGIDLAGRPSLVPSEDVFIDVTSLSTVARLDCCLDNENLFLARYDVDHIPCPLDLKVKVRIRELDKIVEMSIWCKSMFPKNVRMQNLHLRFHLPPGTVNAILLGKSHMPDFAVAENNTVGLYNVLSLFGGGEVESILSIAVSTVENVPLIMRRLNNFVCSFFVEDFSYFRLDVSKFKIADQSHRTLPVERKTRQILSCNDARINLLP</sequence>
<dbReference type="Pfam" id="PF05439">
    <property type="entry name" value="JTB"/>
    <property type="match status" value="1"/>
</dbReference>
<reference evidence="3" key="1">
    <citation type="journal article" date="2010" name="Science">
        <title>Plasticity of animal genome architecture unmasked by rapid evolution of a pelagic tunicate.</title>
        <authorList>
            <person name="Denoeud F."/>
            <person name="Henriet S."/>
            <person name="Mungpakdee S."/>
            <person name="Aury J.M."/>
            <person name="Da Silva C."/>
            <person name="Brinkmann H."/>
            <person name="Mikhaleva J."/>
            <person name="Olsen L.C."/>
            <person name="Jubin C."/>
            <person name="Canestro C."/>
            <person name="Bouquet J.M."/>
            <person name="Danks G."/>
            <person name="Poulain J."/>
            <person name="Campsteijn C."/>
            <person name="Adamski M."/>
            <person name="Cross I."/>
            <person name="Yadetie F."/>
            <person name="Muffato M."/>
            <person name="Louis A."/>
            <person name="Butcher S."/>
            <person name="Tsagkogeorga G."/>
            <person name="Konrad A."/>
            <person name="Singh S."/>
            <person name="Jensen M.F."/>
            <person name="Cong E.H."/>
            <person name="Eikeseth-Otteraa H."/>
            <person name="Noel B."/>
            <person name="Anthouard V."/>
            <person name="Porcel B.M."/>
            <person name="Kachouri-Lafond R."/>
            <person name="Nishino A."/>
            <person name="Ugolini M."/>
            <person name="Chourrout P."/>
            <person name="Nishida H."/>
            <person name="Aasland R."/>
            <person name="Huzurbazar S."/>
            <person name="Westhof E."/>
            <person name="Delsuc F."/>
            <person name="Lehrach H."/>
            <person name="Reinhardt R."/>
            <person name="Weissenbach J."/>
            <person name="Roy S.W."/>
            <person name="Artiguenave F."/>
            <person name="Postlethwait J.H."/>
            <person name="Manak J.R."/>
            <person name="Thompson E.M."/>
            <person name="Jaillon O."/>
            <person name="Du Pasquier L."/>
            <person name="Boudinot P."/>
            <person name="Liberles D.A."/>
            <person name="Volff J.N."/>
            <person name="Philippe H."/>
            <person name="Lenhard B."/>
            <person name="Roest Crollius H."/>
            <person name="Wincker P."/>
            <person name="Chourrout D."/>
        </authorList>
    </citation>
    <scope>NUCLEOTIDE SEQUENCE [LARGE SCALE GENOMIC DNA]</scope>
</reference>
<keyword evidence="1" id="KW-0732">Signal</keyword>
<dbReference type="InParanoid" id="E4X073"/>
<dbReference type="PROSITE" id="PS51072">
    <property type="entry name" value="MHD"/>
    <property type="match status" value="1"/>
</dbReference>
<keyword evidence="4" id="KW-1185">Reference proteome</keyword>
<gene>
    <name evidence="3" type="ORF">GSOID_T00015104001</name>
</gene>
<feature type="signal peptide" evidence="1">
    <location>
        <begin position="1"/>
        <end position="17"/>
    </location>
</feature>
<feature type="chain" id="PRO_5003192479" description="MHD domain-containing protein" evidence="1">
    <location>
        <begin position="18"/>
        <end position="511"/>
    </location>
</feature>
<name>E4X073_OIKDI</name>
<dbReference type="OrthoDB" id="10388750at2759"/>
<dbReference type="AlphaFoldDB" id="E4X073"/>
<feature type="domain" description="MHD" evidence="2">
    <location>
        <begin position="258"/>
        <end position="508"/>
    </location>
</feature>
<dbReference type="GO" id="GO:0016020">
    <property type="term" value="C:membrane"/>
    <property type="evidence" value="ECO:0007669"/>
    <property type="project" value="InterPro"/>
</dbReference>